<feature type="domain" description="DUF2726" evidence="2">
    <location>
        <begin position="51"/>
        <end position="175"/>
    </location>
</feature>
<dbReference type="RefSeq" id="WP_115057315.1">
    <property type="nucleotide sequence ID" value="NZ_CAKNFV010000013.1"/>
</dbReference>
<gene>
    <name evidence="3" type="ORF">NCTC13156_01721</name>
</gene>
<dbReference type="InterPro" id="IPR024402">
    <property type="entry name" value="DUF2726"/>
</dbReference>
<name>A0A377Q147_9HELI</name>
<proteinExistence type="predicted"/>
<evidence type="ECO:0000256" key="1">
    <source>
        <dbReference type="SAM" id="Coils"/>
    </source>
</evidence>
<organism evidence="3 4">
    <name type="scientific">Helicobacter pullorum</name>
    <dbReference type="NCBI Taxonomy" id="35818"/>
    <lineage>
        <taxon>Bacteria</taxon>
        <taxon>Pseudomonadati</taxon>
        <taxon>Campylobacterota</taxon>
        <taxon>Epsilonproteobacteria</taxon>
        <taxon>Campylobacterales</taxon>
        <taxon>Helicobacteraceae</taxon>
        <taxon>Helicobacter</taxon>
    </lineage>
</organism>
<keyword evidence="1" id="KW-0175">Coiled coil</keyword>
<dbReference type="EMBL" id="UGJF01000002">
    <property type="protein sequence ID" value="STQ88914.1"/>
    <property type="molecule type" value="Genomic_DNA"/>
</dbReference>
<dbReference type="Pfam" id="PF10881">
    <property type="entry name" value="DUF2726"/>
    <property type="match status" value="1"/>
</dbReference>
<evidence type="ECO:0000259" key="2">
    <source>
        <dbReference type="Pfam" id="PF10881"/>
    </source>
</evidence>
<evidence type="ECO:0000313" key="4">
    <source>
        <dbReference type="Proteomes" id="UP000255269"/>
    </source>
</evidence>
<dbReference type="AlphaFoldDB" id="A0A377Q147"/>
<evidence type="ECO:0000313" key="3">
    <source>
        <dbReference type="EMBL" id="STQ88914.1"/>
    </source>
</evidence>
<dbReference type="Proteomes" id="UP000255269">
    <property type="component" value="Unassembled WGS sequence"/>
</dbReference>
<feature type="coiled-coil region" evidence="1">
    <location>
        <begin position="6"/>
        <end position="40"/>
    </location>
</feature>
<accession>A0A377Q147</accession>
<reference evidence="3 4" key="1">
    <citation type="submission" date="2018-06" db="EMBL/GenBank/DDBJ databases">
        <authorList>
            <consortium name="Pathogen Informatics"/>
            <person name="Doyle S."/>
        </authorList>
    </citation>
    <scope>NUCLEOTIDE SEQUENCE [LARGE SCALE GENOMIC DNA]</scope>
    <source>
        <strain evidence="3 4">NCTC13156</strain>
    </source>
</reference>
<sequence length="207" mass="24743">MNSEINQRIGNEIEGLEQNIKNLNQELFHSQKELELLKKLNNSNTKAKFSILNKEEKQIHYILKTIISENFWNKYELFSQIPFSAFIRIEGEKDFFYDYSRWYVDFLIARQTMDVNGYYIFTRECVIEYYGTGHYGDEKNDYIRKSVERRDKIKQLFLEKMEIPILVIKNADNKTLASGCKAFNDLKAYLENFLKNSQKNLRTEIIL</sequence>
<protein>
    <submittedName>
        <fullName evidence="3">Protein of uncharacterized function (DUF2726)</fullName>
    </submittedName>
</protein>